<reference evidence="3 4" key="1">
    <citation type="submission" date="2024-01" db="EMBL/GenBank/DDBJ databases">
        <title>Whole genome of Chryseobacterium arthrosphaerae NNCa 2741.</title>
        <authorList>
            <person name="Boriskina E.V."/>
            <person name="Gordinskaya N.A."/>
            <person name="Kropotov V.S."/>
            <person name="Alekseeva A.E."/>
            <person name="Makhova M.A."/>
            <person name="Kryazhev D.V."/>
            <person name="Shkurkina I.S."/>
        </authorList>
    </citation>
    <scope>NUCLEOTIDE SEQUENCE [LARGE SCALE GENOMIC DNA]</scope>
    <source>
        <strain evidence="3 4">NNCa 2741</strain>
    </source>
</reference>
<dbReference type="Proteomes" id="UP001350005">
    <property type="component" value="Unassembled WGS sequence"/>
</dbReference>
<dbReference type="EMBL" id="JAZGJU010000040">
    <property type="protein sequence ID" value="MEE6129137.1"/>
    <property type="molecule type" value="Genomic_DNA"/>
</dbReference>
<keyword evidence="4" id="KW-1185">Reference proteome</keyword>
<evidence type="ECO:0000313" key="4">
    <source>
        <dbReference type="Proteomes" id="UP001350005"/>
    </source>
</evidence>
<proteinExistence type="predicted"/>
<comment type="caution">
    <text evidence="3">The sequence shown here is derived from an EMBL/GenBank/DDBJ whole genome shotgun (WGS) entry which is preliminary data.</text>
</comment>
<organism evidence="3 4">
    <name type="scientific">Chryseobacterium arthrosphaerae</name>
    <dbReference type="NCBI Taxonomy" id="651561"/>
    <lineage>
        <taxon>Bacteria</taxon>
        <taxon>Pseudomonadati</taxon>
        <taxon>Bacteroidota</taxon>
        <taxon>Flavobacteriia</taxon>
        <taxon>Flavobacteriales</taxon>
        <taxon>Weeksellaceae</taxon>
        <taxon>Chryseobacterium group</taxon>
        <taxon>Chryseobacterium</taxon>
    </lineage>
</organism>
<feature type="domain" description="Phage conserved hypothetical protein C-terminal" evidence="2">
    <location>
        <begin position="171"/>
        <end position="241"/>
    </location>
</feature>
<evidence type="ECO:0000256" key="1">
    <source>
        <dbReference type="SAM" id="MobiDB-lite"/>
    </source>
</evidence>
<protein>
    <submittedName>
        <fullName evidence="3">Conserved phage C-terminal domain-containing protein</fullName>
    </submittedName>
</protein>
<sequence length="264" mass="30989">MSQLGYTWYPQDWWTSDTFKRLKRFPLVKYALRELFDLMYMSGKPIEMNREYLIDDFNIELTDQEYEKLLEYVVIDENGKWWNNSIRKRLSKAEAARENGKKGGRPAKTEVLNTEDSQLEKVDKKQENNVEEKTQKPSEKTQEENPQNPPLEIEKKYKYKENINIDFTSLLSFINKKTGRGFKVINEKVKKSYRARLKEGYTKVDILHAITNAAESDYHKGNGAQYLTPEFFSRSDTLDKYSEKENLTPATAIDEPQISGPWPS</sequence>
<feature type="compositionally biased region" description="Basic and acidic residues" evidence="1">
    <location>
        <begin position="118"/>
        <end position="143"/>
    </location>
</feature>
<dbReference type="RefSeq" id="WP_330937445.1">
    <property type="nucleotide sequence ID" value="NZ_JAZGJU010000040.1"/>
</dbReference>
<name>A0ABU7R2V4_9FLAO</name>
<gene>
    <name evidence="3" type="ORF">V2E39_17180</name>
</gene>
<dbReference type="InterPro" id="IPR011741">
    <property type="entry name" value="Phg_2220_C"/>
</dbReference>
<evidence type="ECO:0000313" key="3">
    <source>
        <dbReference type="EMBL" id="MEE6129137.1"/>
    </source>
</evidence>
<feature type="region of interest" description="Disordered" evidence="1">
    <location>
        <begin position="94"/>
        <end position="154"/>
    </location>
</feature>
<dbReference type="Pfam" id="PF09524">
    <property type="entry name" value="Phg_2220_C"/>
    <property type="match status" value="1"/>
</dbReference>
<accession>A0ABU7R2V4</accession>
<feature type="region of interest" description="Disordered" evidence="1">
    <location>
        <begin position="243"/>
        <end position="264"/>
    </location>
</feature>
<evidence type="ECO:0000259" key="2">
    <source>
        <dbReference type="Pfam" id="PF09524"/>
    </source>
</evidence>